<dbReference type="Proteomes" id="UP000663882">
    <property type="component" value="Unassembled WGS sequence"/>
</dbReference>
<dbReference type="EMBL" id="CAJNOO010002297">
    <property type="protein sequence ID" value="CAF1254487.1"/>
    <property type="molecule type" value="Genomic_DNA"/>
</dbReference>
<proteinExistence type="predicted"/>
<name>A0A815ABN8_9BILA</name>
<sequence>MFNIVNSIDNCSVTKLRVNMWKTPGMKTSKTYKHIAFIQLSDIRSLFDINPISLTIDETEQFGILCSIDGQIRQLIFRVINGNTSTSTNNSKSYFTDLISSSSSSISTLSNSTTHHGNHKIDVLYHLSKAISDDRCLLDKSSLIQTVTNSNNNHHVYCSQTSFEHSEIDSGLHSTSRLNLLDLALKRKLHGAEHYAHSAKCCAR</sequence>
<gene>
    <name evidence="1" type="ORF">RFH988_LOCUS27349</name>
</gene>
<dbReference type="AlphaFoldDB" id="A0A815ABN8"/>
<feature type="non-terminal residue" evidence="1">
    <location>
        <position position="1"/>
    </location>
</feature>
<comment type="caution">
    <text evidence="1">The sequence shown here is derived from an EMBL/GenBank/DDBJ whole genome shotgun (WGS) entry which is preliminary data.</text>
</comment>
<organism evidence="1 2">
    <name type="scientific">Rotaria sordida</name>
    <dbReference type="NCBI Taxonomy" id="392033"/>
    <lineage>
        <taxon>Eukaryota</taxon>
        <taxon>Metazoa</taxon>
        <taxon>Spiralia</taxon>
        <taxon>Gnathifera</taxon>
        <taxon>Rotifera</taxon>
        <taxon>Eurotatoria</taxon>
        <taxon>Bdelloidea</taxon>
        <taxon>Philodinida</taxon>
        <taxon>Philodinidae</taxon>
        <taxon>Rotaria</taxon>
    </lineage>
</organism>
<reference evidence="1" key="1">
    <citation type="submission" date="2021-02" db="EMBL/GenBank/DDBJ databases">
        <authorList>
            <person name="Nowell W R."/>
        </authorList>
    </citation>
    <scope>NUCLEOTIDE SEQUENCE</scope>
</reference>
<evidence type="ECO:0000313" key="1">
    <source>
        <dbReference type="EMBL" id="CAF1254487.1"/>
    </source>
</evidence>
<accession>A0A815ABN8</accession>
<protein>
    <submittedName>
        <fullName evidence="1">Uncharacterized protein</fullName>
    </submittedName>
</protein>
<evidence type="ECO:0000313" key="2">
    <source>
        <dbReference type="Proteomes" id="UP000663882"/>
    </source>
</evidence>